<evidence type="ECO:0000256" key="1">
    <source>
        <dbReference type="SAM" id="MobiDB-lite"/>
    </source>
</evidence>
<organism evidence="2 3">
    <name type="scientific">Hordeum vulgare subsp. vulgare</name>
    <name type="common">Domesticated barley</name>
    <dbReference type="NCBI Taxonomy" id="112509"/>
    <lineage>
        <taxon>Eukaryota</taxon>
        <taxon>Viridiplantae</taxon>
        <taxon>Streptophyta</taxon>
        <taxon>Embryophyta</taxon>
        <taxon>Tracheophyta</taxon>
        <taxon>Spermatophyta</taxon>
        <taxon>Magnoliopsida</taxon>
        <taxon>Liliopsida</taxon>
        <taxon>Poales</taxon>
        <taxon>Poaceae</taxon>
        <taxon>BOP clade</taxon>
        <taxon>Pooideae</taxon>
        <taxon>Triticodae</taxon>
        <taxon>Triticeae</taxon>
        <taxon>Hordeinae</taxon>
        <taxon>Hordeum</taxon>
    </lineage>
</organism>
<dbReference type="InterPro" id="IPR045282">
    <property type="entry name" value="At4g08330-like"/>
</dbReference>
<dbReference type="PANTHER" id="PTHR33674">
    <property type="entry name" value="METHIONINE-S-OXIDE REDUCTASE"/>
    <property type="match status" value="1"/>
</dbReference>
<feature type="compositionally biased region" description="Pro residues" evidence="1">
    <location>
        <begin position="205"/>
        <end position="219"/>
    </location>
</feature>
<proteinExistence type="predicted"/>
<keyword evidence="3" id="KW-1185">Reference proteome</keyword>
<dbReference type="Gramene" id="HORVU.MOREX.r2.1HG0011350.1">
    <property type="protein sequence ID" value="HORVU.MOREX.r2.1HG0011350.1"/>
    <property type="gene ID" value="HORVU.MOREX.r2.1HG0011350"/>
</dbReference>
<dbReference type="Proteomes" id="UP000011116">
    <property type="component" value="Chromosome 1H"/>
</dbReference>
<dbReference type="AlphaFoldDB" id="A0A8I6X2C6"/>
<dbReference type="PANTHER" id="PTHR33674:SF13">
    <property type="entry name" value="YIPPEE DOMAIN-CONTAINING PROTEIN"/>
    <property type="match status" value="1"/>
</dbReference>
<accession>A0A8I6X2C6</accession>
<name>A0A8I6X2C6_HORVV</name>
<reference evidence="2" key="3">
    <citation type="submission" date="2022-01" db="UniProtKB">
        <authorList>
            <consortium name="EnsemblPlants"/>
        </authorList>
    </citation>
    <scope>IDENTIFICATION</scope>
    <source>
        <strain evidence="2">subsp. vulgare</strain>
    </source>
</reference>
<evidence type="ECO:0000313" key="2">
    <source>
        <dbReference type="EnsemblPlants" id="HORVU.MOREX.r3.1HG0014790.1"/>
    </source>
</evidence>
<dbReference type="EnsemblPlants" id="HORVU.MOREX.r3.1HG0014790.1">
    <property type="protein sequence ID" value="HORVU.MOREX.r3.1HG0014790.1"/>
    <property type="gene ID" value="HORVU.MOREX.r3.1HG0014790"/>
</dbReference>
<sequence>MTTAATAPGFASSFLDCFPPPSTRPPARLDWTRLRWAAILLLYIRARMHTPINLHDSVAQINLVLIHIRNLVLLLQEKTLVEIDRPGAAMEKPPIPTIISTVTYCCGACGYDLRLSSLARAGAGAGARRRCVGAAEVVFDAIDDARFGHLEEFRWLDVRACLPFSRRTRLLCRKCGARLGYGYHDAAADDRPPTYHIKIRALRPSPDPDPDPPAAPSDP</sequence>
<dbReference type="Pfam" id="PF24046">
    <property type="entry name" value="At4g08330"/>
    <property type="match status" value="1"/>
</dbReference>
<reference evidence="3" key="1">
    <citation type="journal article" date="2012" name="Nature">
        <title>A physical, genetic and functional sequence assembly of the barley genome.</title>
        <authorList>
            <consortium name="The International Barley Genome Sequencing Consortium"/>
            <person name="Mayer K.F."/>
            <person name="Waugh R."/>
            <person name="Brown J.W."/>
            <person name="Schulman A."/>
            <person name="Langridge P."/>
            <person name="Platzer M."/>
            <person name="Fincher G.B."/>
            <person name="Muehlbauer G.J."/>
            <person name="Sato K."/>
            <person name="Close T.J."/>
            <person name="Wise R.P."/>
            <person name="Stein N."/>
        </authorList>
    </citation>
    <scope>NUCLEOTIDE SEQUENCE [LARGE SCALE GENOMIC DNA]</scope>
    <source>
        <strain evidence="3">cv. Morex</strain>
    </source>
</reference>
<evidence type="ECO:0000313" key="3">
    <source>
        <dbReference type="Proteomes" id="UP000011116"/>
    </source>
</evidence>
<protein>
    <submittedName>
        <fullName evidence="2">Uncharacterized protein</fullName>
    </submittedName>
</protein>
<dbReference type="Gramene" id="HORVU.MOREX.r3.1HG0014790.1">
    <property type="protein sequence ID" value="HORVU.MOREX.r3.1HG0014790.1"/>
    <property type="gene ID" value="HORVU.MOREX.r3.1HG0014790"/>
</dbReference>
<reference evidence="2" key="2">
    <citation type="submission" date="2020-10" db="EMBL/GenBank/DDBJ databases">
        <authorList>
            <person name="Scholz U."/>
            <person name="Mascher M."/>
            <person name="Fiebig A."/>
        </authorList>
    </citation>
    <scope>NUCLEOTIDE SEQUENCE [LARGE SCALE GENOMIC DNA]</scope>
    <source>
        <strain evidence="2">cv. Morex</strain>
    </source>
</reference>
<feature type="region of interest" description="Disordered" evidence="1">
    <location>
        <begin position="200"/>
        <end position="219"/>
    </location>
</feature>